<dbReference type="EMBL" id="LUEZ02000009">
    <property type="protein sequence ID" value="RDB29719.1"/>
    <property type="molecule type" value="Genomic_DNA"/>
</dbReference>
<protein>
    <submittedName>
        <fullName evidence="2">Uncharacterized protein</fullName>
    </submittedName>
</protein>
<feature type="region of interest" description="Disordered" evidence="1">
    <location>
        <begin position="1"/>
        <end position="87"/>
    </location>
</feature>
<dbReference type="InParanoid" id="A0A369K510"/>
<gene>
    <name evidence="2" type="ORF">Hypma_014169</name>
</gene>
<name>A0A369K510_HYPMA</name>
<evidence type="ECO:0000313" key="2">
    <source>
        <dbReference type="EMBL" id="RDB29719.1"/>
    </source>
</evidence>
<organism evidence="2 3">
    <name type="scientific">Hypsizygus marmoreus</name>
    <name type="common">White beech mushroom</name>
    <name type="synonym">Agaricus marmoreus</name>
    <dbReference type="NCBI Taxonomy" id="39966"/>
    <lineage>
        <taxon>Eukaryota</taxon>
        <taxon>Fungi</taxon>
        <taxon>Dikarya</taxon>
        <taxon>Basidiomycota</taxon>
        <taxon>Agaricomycotina</taxon>
        <taxon>Agaricomycetes</taxon>
        <taxon>Agaricomycetidae</taxon>
        <taxon>Agaricales</taxon>
        <taxon>Tricholomatineae</taxon>
        <taxon>Lyophyllaceae</taxon>
        <taxon>Hypsizygus</taxon>
    </lineage>
</organism>
<accession>A0A369K510</accession>
<dbReference type="Proteomes" id="UP000076154">
    <property type="component" value="Unassembled WGS sequence"/>
</dbReference>
<reference evidence="2" key="1">
    <citation type="submission" date="2018-04" db="EMBL/GenBank/DDBJ databases">
        <title>Whole genome sequencing of Hypsizygus marmoreus.</title>
        <authorList>
            <person name="Choi I.-G."/>
            <person name="Min B."/>
            <person name="Kim J.-G."/>
            <person name="Kim S."/>
            <person name="Oh Y.-L."/>
            <person name="Kong W.-S."/>
            <person name="Park H."/>
            <person name="Jeong J."/>
            <person name="Song E.-S."/>
        </authorList>
    </citation>
    <scope>NUCLEOTIDE SEQUENCE [LARGE SCALE GENOMIC DNA]</scope>
    <source>
        <strain evidence="2">51987-8</strain>
    </source>
</reference>
<dbReference type="AlphaFoldDB" id="A0A369K510"/>
<evidence type="ECO:0000256" key="1">
    <source>
        <dbReference type="SAM" id="MobiDB-lite"/>
    </source>
</evidence>
<comment type="caution">
    <text evidence="2">The sequence shown here is derived from an EMBL/GenBank/DDBJ whole genome shotgun (WGS) entry which is preliminary data.</text>
</comment>
<feature type="compositionally biased region" description="Basic and acidic residues" evidence="1">
    <location>
        <begin position="49"/>
        <end position="65"/>
    </location>
</feature>
<keyword evidence="3" id="KW-1185">Reference proteome</keyword>
<feature type="compositionally biased region" description="Acidic residues" evidence="1">
    <location>
        <begin position="27"/>
        <end position="42"/>
    </location>
</feature>
<sequence>MNMDWELESEGPSRGEGGDETCSSESAVEEGESEAEEDDEMGSEGSIDGEGKSEVADNDKTDKNQDNQSKPGGVTDIRESFKSSRRRYLPTYISQTIPRIGYRISRNHSSSFSEQNFRRIRDLGYSFETSVLQHSRELSERRDSAP</sequence>
<proteinExistence type="predicted"/>
<evidence type="ECO:0000313" key="3">
    <source>
        <dbReference type="Proteomes" id="UP000076154"/>
    </source>
</evidence>